<feature type="compositionally biased region" description="Basic residues" evidence="1">
    <location>
        <begin position="27"/>
        <end position="44"/>
    </location>
</feature>
<evidence type="ECO:0000313" key="2">
    <source>
        <dbReference type="EMBL" id="CAH2224024.1"/>
    </source>
</evidence>
<protein>
    <submittedName>
        <fullName evidence="2">Uncharacterized protein</fullName>
    </submittedName>
</protein>
<keyword evidence="3" id="KW-1185">Reference proteome</keyword>
<evidence type="ECO:0000313" key="3">
    <source>
        <dbReference type="Proteomes" id="UP001295444"/>
    </source>
</evidence>
<dbReference type="EMBL" id="OW240912">
    <property type="protein sequence ID" value="CAH2224024.1"/>
    <property type="molecule type" value="Genomic_DNA"/>
</dbReference>
<dbReference type="AlphaFoldDB" id="A0AAD1R5V7"/>
<proteinExistence type="predicted"/>
<sequence>MPSGTTPPQLLTHTKSSPPGLQAKGQRAPKHKPHWRRNQTRKRQEKTSSPITPTRGGNPDPSGNRVSGKRVQASKPAWGGRDGTPPQTPAQRREAELERRTYTTFAKKLEFASLLHIVENRDLTDDIYKVALQYNMYCSEEIISLLI</sequence>
<accession>A0AAD1R5V7</accession>
<organism evidence="2 3">
    <name type="scientific">Pelobates cultripes</name>
    <name type="common">Western spadefoot toad</name>
    <dbReference type="NCBI Taxonomy" id="61616"/>
    <lineage>
        <taxon>Eukaryota</taxon>
        <taxon>Metazoa</taxon>
        <taxon>Chordata</taxon>
        <taxon>Craniata</taxon>
        <taxon>Vertebrata</taxon>
        <taxon>Euteleostomi</taxon>
        <taxon>Amphibia</taxon>
        <taxon>Batrachia</taxon>
        <taxon>Anura</taxon>
        <taxon>Pelobatoidea</taxon>
        <taxon>Pelobatidae</taxon>
        <taxon>Pelobates</taxon>
    </lineage>
</organism>
<name>A0AAD1R5V7_PELCU</name>
<feature type="region of interest" description="Disordered" evidence="1">
    <location>
        <begin position="1"/>
        <end position="96"/>
    </location>
</feature>
<gene>
    <name evidence="2" type="ORF">PECUL_23A033468</name>
</gene>
<feature type="compositionally biased region" description="Polar residues" evidence="1">
    <location>
        <begin position="1"/>
        <end position="19"/>
    </location>
</feature>
<evidence type="ECO:0000256" key="1">
    <source>
        <dbReference type="SAM" id="MobiDB-lite"/>
    </source>
</evidence>
<reference evidence="2" key="1">
    <citation type="submission" date="2022-03" db="EMBL/GenBank/DDBJ databases">
        <authorList>
            <person name="Alioto T."/>
            <person name="Alioto T."/>
            <person name="Gomez Garrido J."/>
        </authorList>
    </citation>
    <scope>NUCLEOTIDE SEQUENCE</scope>
</reference>
<dbReference type="Proteomes" id="UP001295444">
    <property type="component" value="Chromosome 01"/>
</dbReference>